<evidence type="ECO:0000256" key="1">
    <source>
        <dbReference type="ARBA" id="ARBA00005350"/>
    </source>
</evidence>
<evidence type="ECO:0000313" key="5">
    <source>
        <dbReference type="Proteomes" id="UP001652680"/>
    </source>
</evidence>
<reference evidence="4" key="2">
    <citation type="submission" date="2025-05" db="UniProtKB">
        <authorList>
            <consortium name="EnsemblMetazoa"/>
        </authorList>
    </citation>
    <scope>IDENTIFICATION</scope>
</reference>
<keyword evidence="5" id="KW-1185">Reference proteome</keyword>
<comment type="similarity">
    <text evidence="1 2">Belongs to the phospholipid scramblase family.</text>
</comment>
<dbReference type="InterPro" id="IPR005552">
    <property type="entry name" value="Scramblase"/>
</dbReference>
<evidence type="ECO:0000313" key="4">
    <source>
        <dbReference type="EnsemblMetazoa" id="XP_016977083.2"/>
    </source>
</evidence>
<sequence length="313" mass="34372">MNSETAPQTPLGSQLPCLGEETNQVGDGSGSPPDKTIREPFHPLVGYPPGSVGYPPEQLPIVTQPGIGTGMARGGPAGDWKNVIPSSASGLEYLKIIDQLLVKQKVEFFEAITGFETNNRYSIQNALGQKVFYAVEDTNCCTRNCCPERPFHMKVFDHYLKEEVIHLHRPLGCSSVCFPCCLHSIDVSAPPGNVIGSIEEEWSICRPSFRILNQSGDLALRIEGPMCFCSVCCNVDFNVVSLTGDNVGRISKKWSGLGREFLTDADMFGITFQKDMDVSLKAVLLGATFLIDFMFFEKSCKCLFKTCDCCLNI</sequence>
<evidence type="ECO:0000256" key="3">
    <source>
        <dbReference type="SAM" id="MobiDB-lite"/>
    </source>
</evidence>
<dbReference type="SUPFAM" id="SSF54518">
    <property type="entry name" value="Tubby C-terminal domain-like"/>
    <property type="match status" value="1"/>
</dbReference>
<protein>
    <recommendedName>
        <fullName evidence="2">Phospholipid scramblase</fullName>
    </recommendedName>
</protein>
<organism evidence="4 5">
    <name type="scientific">Drosophila rhopaloa</name>
    <name type="common">Fruit fly</name>
    <dbReference type="NCBI Taxonomy" id="1041015"/>
    <lineage>
        <taxon>Eukaryota</taxon>
        <taxon>Metazoa</taxon>
        <taxon>Ecdysozoa</taxon>
        <taxon>Arthropoda</taxon>
        <taxon>Hexapoda</taxon>
        <taxon>Insecta</taxon>
        <taxon>Pterygota</taxon>
        <taxon>Neoptera</taxon>
        <taxon>Endopterygota</taxon>
        <taxon>Diptera</taxon>
        <taxon>Brachycera</taxon>
        <taxon>Muscomorpha</taxon>
        <taxon>Ephydroidea</taxon>
        <taxon>Drosophilidae</taxon>
        <taxon>Drosophila</taxon>
        <taxon>Sophophora</taxon>
    </lineage>
</organism>
<dbReference type="EnsemblMetazoa" id="XM_017121594.2">
    <property type="protein sequence ID" value="XP_016977083.2"/>
    <property type="gene ID" value="LOC108043056"/>
</dbReference>
<dbReference type="GeneID" id="108043056"/>
<comment type="cofactor">
    <cofactor evidence="2">
        <name>Ca(2+)</name>
        <dbReference type="ChEBI" id="CHEBI:29108"/>
    </cofactor>
</comment>
<evidence type="ECO:0000256" key="2">
    <source>
        <dbReference type="RuleBase" id="RU363116"/>
    </source>
</evidence>
<keyword evidence="2" id="KW-0564">Palmitate</keyword>
<dbReference type="RefSeq" id="XP_016977083.2">
    <property type="nucleotide sequence ID" value="XM_017121594.2"/>
</dbReference>
<dbReference type="Pfam" id="PF03803">
    <property type="entry name" value="Scramblase"/>
    <property type="match status" value="1"/>
</dbReference>
<keyword evidence="2" id="KW-0106">Calcium</keyword>
<comment type="function">
    <text evidence="2">May mediate accelerated ATP-independent bidirectional transbilayer migration of phospholipids upon binding calcium ions that results in a loss of phospholipid asymmetry in the plasma membrane.</text>
</comment>
<dbReference type="PANTHER" id="PTHR23248:SF9">
    <property type="entry name" value="PHOSPHOLIPID SCRAMBLASE"/>
    <property type="match status" value="1"/>
</dbReference>
<accession>A0ABM5HAC1</accession>
<reference evidence="5" key="1">
    <citation type="journal article" date="2021" name="Elife">
        <title>Highly contiguous assemblies of 101 drosophilid genomes.</title>
        <authorList>
            <person name="Kim B.Y."/>
            <person name="Wang J.R."/>
            <person name="Miller D.E."/>
            <person name="Barmina O."/>
            <person name="Delaney E."/>
            <person name="Thompson A."/>
            <person name="Comeault A.A."/>
            <person name="Peede D."/>
            <person name="D'Agostino E.R."/>
            <person name="Pelaez J."/>
            <person name="Aguilar J.M."/>
            <person name="Haji D."/>
            <person name="Matsunaga T."/>
            <person name="Armstrong E.E."/>
            <person name="Zych M."/>
            <person name="Ogawa Y."/>
            <person name="Stamenkovic-Radak M."/>
            <person name="Jelic M."/>
            <person name="Veselinovic M.S."/>
            <person name="Tanaskovic M."/>
            <person name="Eric P."/>
            <person name="Gao J.J."/>
            <person name="Katoh T.K."/>
            <person name="Toda M.J."/>
            <person name="Watabe H."/>
            <person name="Watada M."/>
            <person name="Davis J.S."/>
            <person name="Moyle L.C."/>
            <person name="Manoli G."/>
            <person name="Bertolini E."/>
            <person name="Kostal V."/>
            <person name="Hawley R.S."/>
            <person name="Takahashi A."/>
            <person name="Jones C.D."/>
            <person name="Price D.K."/>
            <person name="Whiteman N."/>
            <person name="Kopp A."/>
            <person name="Matute D.R."/>
            <person name="Petrov D.A."/>
        </authorList>
    </citation>
    <scope>NUCLEOTIDE SEQUENCE [LARGE SCALE GENOMIC DNA]</scope>
</reference>
<proteinExistence type="inferred from homology"/>
<feature type="region of interest" description="Disordered" evidence="3">
    <location>
        <begin position="1"/>
        <end position="42"/>
    </location>
</feature>
<keyword evidence="2" id="KW-0449">Lipoprotein</keyword>
<dbReference type="Proteomes" id="UP001652680">
    <property type="component" value="Unassembled WGS sequence"/>
</dbReference>
<dbReference type="PANTHER" id="PTHR23248">
    <property type="entry name" value="PHOSPHOLIPID SCRAMBLASE-RELATED"/>
    <property type="match status" value="1"/>
</dbReference>
<feature type="compositionally biased region" description="Polar residues" evidence="3">
    <location>
        <begin position="1"/>
        <end position="12"/>
    </location>
</feature>
<name>A0ABM5HAC1_DRORH</name>
<dbReference type="InterPro" id="IPR025659">
    <property type="entry name" value="Tubby-like_C"/>
</dbReference>